<keyword evidence="9" id="KW-1185">Reference proteome</keyword>
<comment type="similarity">
    <text evidence="1">Belongs to the peptidase S45 family.</text>
</comment>
<feature type="binding site" evidence="6">
    <location>
        <position position="344"/>
    </location>
    <ligand>
        <name>Ca(2+)</name>
        <dbReference type="ChEBI" id="CHEBI:29108"/>
    </ligand>
</feature>
<dbReference type="PANTHER" id="PTHR34218:SF4">
    <property type="entry name" value="ACYL-HOMOSERINE LACTONE ACYLASE QUIP"/>
    <property type="match status" value="1"/>
</dbReference>
<proteinExistence type="inferred from homology"/>
<dbReference type="Proteomes" id="UP000242757">
    <property type="component" value="Unassembled WGS sequence"/>
</dbReference>
<evidence type="ECO:0000256" key="1">
    <source>
        <dbReference type="ARBA" id="ARBA00006586"/>
    </source>
</evidence>
<feature type="binding site" evidence="6">
    <location>
        <position position="342"/>
    </location>
    <ligand>
        <name>Ca(2+)</name>
        <dbReference type="ChEBI" id="CHEBI:29108"/>
    </ligand>
</feature>
<gene>
    <name evidence="8" type="ORF">B6S08_05515</name>
</gene>
<dbReference type="PIRSF" id="PIRSF001227">
    <property type="entry name" value="Pen_acylase"/>
    <property type="match status" value="1"/>
</dbReference>
<keyword evidence="2" id="KW-0378">Hydrolase</keyword>
<feature type="binding site" evidence="6">
    <location>
        <position position="521"/>
    </location>
    <ligand>
        <name>Ca(2+)</name>
        <dbReference type="ChEBI" id="CHEBI:29108"/>
    </ligand>
</feature>
<comment type="cofactor">
    <cofactor evidence="6">
        <name>Ca(2+)</name>
        <dbReference type="ChEBI" id="CHEBI:29108"/>
    </cofactor>
    <text evidence="6">Binds 1 Ca(2+) ion per dimer.</text>
</comment>
<evidence type="ECO:0000256" key="4">
    <source>
        <dbReference type="ARBA" id="ARBA00038735"/>
    </source>
</evidence>
<keyword evidence="7" id="KW-0732">Signal</keyword>
<dbReference type="InterPro" id="IPR043146">
    <property type="entry name" value="Penicillin_amidase_N_B-knob"/>
</dbReference>
<evidence type="ECO:0000313" key="9">
    <source>
        <dbReference type="Proteomes" id="UP000242757"/>
    </source>
</evidence>
<dbReference type="RefSeq" id="WP_094199738.1">
    <property type="nucleotide sequence ID" value="NZ_NBIM01000001.1"/>
</dbReference>
<feature type="binding site" evidence="6">
    <location>
        <position position="175"/>
    </location>
    <ligand>
        <name>Ca(2+)</name>
        <dbReference type="ChEBI" id="CHEBI:29108"/>
    </ligand>
</feature>
<feature type="signal peptide" evidence="7">
    <location>
        <begin position="1"/>
        <end position="19"/>
    </location>
</feature>
<name>A0A233RHU1_9GAMM</name>
<dbReference type="Gene3D" id="1.10.1400.10">
    <property type="match status" value="1"/>
</dbReference>
<dbReference type="Gene3D" id="1.10.439.10">
    <property type="entry name" value="Penicillin Amidohydrolase, domain 1"/>
    <property type="match status" value="1"/>
</dbReference>
<dbReference type="OrthoDB" id="9760084at2"/>
<evidence type="ECO:0000256" key="7">
    <source>
        <dbReference type="SAM" id="SignalP"/>
    </source>
</evidence>
<comment type="caution">
    <text evidence="8">The sequence shown here is derived from an EMBL/GenBank/DDBJ whole genome shotgun (WGS) entry which is preliminary data.</text>
</comment>
<reference evidence="8 9" key="1">
    <citation type="submission" date="2017-08" db="EMBL/GenBank/DDBJ databases">
        <title>A Genome Sequence of Oceanimonas doudoroffii ATCC 27123T.</title>
        <authorList>
            <person name="Brennan M.A."/>
            <person name="Maclea K.S."/>
            <person name="Mcclelland W.D."/>
            <person name="Trachtenberg A.M."/>
        </authorList>
    </citation>
    <scope>NUCLEOTIDE SEQUENCE [LARGE SCALE GENOMIC DNA]</scope>
    <source>
        <strain evidence="8 9">ATCC 27123</strain>
    </source>
</reference>
<dbReference type="EMBL" id="NBIM01000001">
    <property type="protein sequence ID" value="OXY82961.1"/>
    <property type="molecule type" value="Genomic_DNA"/>
</dbReference>
<keyword evidence="6" id="KW-0106">Calcium</keyword>
<feature type="active site" description="Nucleophile" evidence="5">
    <location>
        <position position="270"/>
    </location>
</feature>
<protein>
    <submittedName>
        <fullName evidence="8">Penicillin amidase</fullName>
    </submittedName>
</protein>
<accession>A0A233RHU1</accession>
<evidence type="ECO:0000313" key="8">
    <source>
        <dbReference type="EMBL" id="OXY82961.1"/>
    </source>
</evidence>
<dbReference type="Pfam" id="PF01804">
    <property type="entry name" value="Penicil_amidase"/>
    <property type="match status" value="1"/>
</dbReference>
<evidence type="ECO:0000256" key="5">
    <source>
        <dbReference type="PIRSR" id="PIRSR001227-1"/>
    </source>
</evidence>
<dbReference type="GO" id="GO:0017000">
    <property type="term" value="P:antibiotic biosynthetic process"/>
    <property type="evidence" value="ECO:0007669"/>
    <property type="project" value="InterPro"/>
</dbReference>
<dbReference type="InterPro" id="IPR029055">
    <property type="entry name" value="Ntn_hydrolases_N"/>
</dbReference>
<feature type="chain" id="PRO_5012240705" evidence="7">
    <location>
        <begin position="20"/>
        <end position="817"/>
    </location>
</feature>
<keyword evidence="3" id="KW-0865">Zymogen</keyword>
<sequence>MPKKPVFLLSSLAGLSLLAGCNSLPGADEITIKRDQHGTPHIYAESTYGLFYGYGYAIAQDRLFQLDMARRSAQGKVAEVLGEEFLPLDIRVRQHYNPHAIQAQLDVLPAADRDILAGYAAGLNQWQARVFEAPDRLMPRQFIDYGFTPKPWNEFDVAMLFIGSMINRFGDYNTELENQQLLEALEQKHGQEQARQLFDTLAPHLSDEAPNTIPVGDWSVAGREQVKQRLTAGLAPAARESDAPLLAMNAPNPGRQGTLGWDGFREAPFSNILVLGKDKTQNASAVLINGPQFGFYQPAYTYSVGLHGAGYDVVGNSPTGYAMVEFGHNGHISWGSTWGAGDNVDLFRLELNPDHPEQYLYKGKYRPLEKEQQRIRVKDSEDMVITVYRSVYGPVVEYRPEDGVAYAKQRGWAGKEVSTLMAWNKVSKAKNHRQWRDQVSHSAINVNWYYADQDGNIGYALGGHYPVRHPGQDGRLPTPGDGSADWLGLYPFDTNPQVYNPSSGYISNWNNRPAEGFPNPDQWWYSWNTIDRVLEINSRVDAVDRLTPEQAWGLMMEASLSDPNARFFLPRLAELAGNSAQPQLRQAARLLAGWDYLNKDEDRDGRYDHAAAGLFREWLSEMLQETYQPLLPDAHLSWYTATGHGNADGVVANGYNISTGTKALGAWLNRTVINTDLLSGRDGEQLQLAALGRAIDNLSQRYGPDMQDWLAPVDVLEFTHKNYIGVPQANPEEAVRTPIAMNRGTENNMTVFAGGKASAWEVAAPGQSGFIAPDGTLSPHYRDQLDDFIEFRLKPVWLEQSDVDAASEKETVLAVRR</sequence>
<dbReference type="InterPro" id="IPR023343">
    <property type="entry name" value="Penicillin_amidase_dom1"/>
</dbReference>
<dbReference type="AlphaFoldDB" id="A0A233RHU1"/>
<evidence type="ECO:0000256" key="2">
    <source>
        <dbReference type="ARBA" id="ARBA00022801"/>
    </source>
</evidence>
<dbReference type="Gene3D" id="2.30.120.10">
    <property type="match status" value="1"/>
</dbReference>
<dbReference type="Gene3D" id="1.10.287.150">
    <property type="match status" value="1"/>
</dbReference>
<dbReference type="PROSITE" id="PS51257">
    <property type="entry name" value="PROKAR_LIPOPROTEIN"/>
    <property type="match status" value="1"/>
</dbReference>
<dbReference type="PANTHER" id="PTHR34218">
    <property type="entry name" value="PEPTIDASE S45 PENICILLIN AMIDASE"/>
    <property type="match status" value="1"/>
</dbReference>
<dbReference type="InterPro" id="IPR014395">
    <property type="entry name" value="Pen/GL7ACA/AHL_acylase"/>
</dbReference>
<dbReference type="GO" id="GO:0016811">
    <property type="term" value="F:hydrolase activity, acting on carbon-nitrogen (but not peptide) bonds, in linear amides"/>
    <property type="evidence" value="ECO:0007669"/>
    <property type="project" value="InterPro"/>
</dbReference>
<dbReference type="InterPro" id="IPR002692">
    <property type="entry name" value="S45"/>
</dbReference>
<keyword evidence="6" id="KW-0479">Metal-binding</keyword>
<dbReference type="SUPFAM" id="SSF56235">
    <property type="entry name" value="N-terminal nucleophile aminohydrolases (Ntn hydrolases)"/>
    <property type="match status" value="1"/>
</dbReference>
<feature type="binding site" evidence="6">
    <location>
        <position position="345"/>
    </location>
    <ligand>
        <name>Ca(2+)</name>
        <dbReference type="ChEBI" id="CHEBI:29108"/>
    </ligand>
</feature>
<organism evidence="8 9">
    <name type="scientific">Oceanimonas doudoroffii</name>
    <dbReference type="NCBI Taxonomy" id="84158"/>
    <lineage>
        <taxon>Bacteria</taxon>
        <taxon>Pseudomonadati</taxon>
        <taxon>Pseudomonadota</taxon>
        <taxon>Gammaproteobacteria</taxon>
        <taxon>Aeromonadales</taxon>
        <taxon>Aeromonadaceae</taxon>
        <taxon>Oceanimonas</taxon>
    </lineage>
</organism>
<comment type="subunit">
    <text evidence="4">Heterodimer of an alpha subunit and a beta subunit processed from the same precursor.</text>
</comment>
<evidence type="ECO:0000256" key="6">
    <source>
        <dbReference type="PIRSR" id="PIRSR001227-2"/>
    </source>
</evidence>
<dbReference type="GO" id="GO:0046872">
    <property type="term" value="F:metal ion binding"/>
    <property type="evidence" value="ECO:0007669"/>
    <property type="project" value="UniProtKB-KW"/>
</dbReference>
<dbReference type="Gene3D" id="3.60.20.10">
    <property type="entry name" value="Glutamine Phosphoribosylpyrophosphate, subunit 1, domain 1"/>
    <property type="match status" value="1"/>
</dbReference>
<evidence type="ECO:0000256" key="3">
    <source>
        <dbReference type="ARBA" id="ARBA00023145"/>
    </source>
</evidence>
<dbReference type="InterPro" id="IPR043147">
    <property type="entry name" value="Penicillin_amidase_A-knob"/>
</dbReference>